<protein>
    <recommendedName>
        <fullName evidence="3">DUF3168 domain-containing protein</fullName>
    </recommendedName>
</protein>
<evidence type="ECO:0000313" key="1">
    <source>
        <dbReference type="EMBL" id="MDQ0515556.1"/>
    </source>
</evidence>
<name>A0ABU0M3N0_9HYPH</name>
<dbReference type="Gene3D" id="3.30.2000.30">
    <property type="match status" value="1"/>
</dbReference>
<sequence>MTADSTAALDLQAAIRAHLLADADLLAALGGPKLFDGAPRGTPFPYVTFGPASQGDWSDGETSGADVALTQNVWSRAAGKREAWAIVGLLMRLLHDATLALGARRLVKLTAVFAEVRREADGITERGVLRLSALVEG</sequence>
<dbReference type="Pfam" id="PF11367">
    <property type="entry name" value="Tail_completion_gp17"/>
    <property type="match status" value="1"/>
</dbReference>
<dbReference type="RefSeq" id="WP_266280842.1">
    <property type="nucleotide sequence ID" value="NZ_JAPKNF010000001.1"/>
</dbReference>
<dbReference type="InterPro" id="IPR021508">
    <property type="entry name" value="Gp17-like"/>
</dbReference>
<reference evidence="1 2" key="1">
    <citation type="submission" date="2023-07" db="EMBL/GenBank/DDBJ databases">
        <title>Genomic Encyclopedia of Type Strains, Phase IV (KMG-IV): sequencing the most valuable type-strain genomes for metagenomic binning, comparative biology and taxonomic classification.</title>
        <authorList>
            <person name="Goeker M."/>
        </authorList>
    </citation>
    <scope>NUCLEOTIDE SEQUENCE [LARGE SCALE GENOMIC DNA]</scope>
    <source>
        <strain evidence="1 2">B1-1</strain>
    </source>
</reference>
<evidence type="ECO:0008006" key="3">
    <source>
        <dbReference type="Google" id="ProtNLM"/>
    </source>
</evidence>
<dbReference type="EMBL" id="JAUSWJ010000001">
    <property type="protein sequence ID" value="MDQ0515556.1"/>
    <property type="molecule type" value="Genomic_DNA"/>
</dbReference>
<evidence type="ECO:0000313" key="2">
    <source>
        <dbReference type="Proteomes" id="UP001223743"/>
    </source>
</evidence>
<dbReference type="InterPro" id="IPR053745">
    <property type="entry name" value="Viral_Tail_Comp_sf"/>
</dbReference>
<gene>
    <name evidence="1" type="ORF">QO015_001169</name>
</gene>
<organism evidence="1 2">
    <name type="scientific">Kaistia geumhonensis</name>
    <dbReference type="NCBI Taxonomy" id="410839"/>
    <lineage>
        <taxon>Bacteria</taxon>
        <taxon>Pseudomonadati</taxon>
        <taxon>Pseudomonadota</taxon>
        <taxon>Alphaproteobacteria</taxon>
        <taxon>Hyphomicrobiales</taxon>
        <taxon>Kaistiaceae</taxon>
        <taxon>Kaistia</taxon>
    </lineage>
</organism>
<comment type="caution">
    <text evidence="1">The sequence shown here is derived from an EMBL/GenBank/DDBJ whole genome shotgun (WGS) entry which is preliminary data.</text>
</comment>
<keyword evidence="2" id="KW-1185">Reference proteome</keyword>
<accession>A0ABU0M3N0</accession>
<dbReference type="Proteomes" id="UP001223743">
    <property type="component" value="Unassembled WGS sequence"/>
</dbReference>
<proteinExistence type="predicted"/>